<keyword evidence="1" id="KW-0614">Plasmid</keyword>
<evidence type="ECO:0000313" key="2">
    <source>
        <dbReference type="Proteomes" id="UP000068210"/>
    </source>
</evidence>
<geneLocation type="plasmid" evidence="1 2">
    <name>pAcX50d</name>
</geneLocation>
<dbReference type="AlphaFoldDB" id="A0A0C4WX59"/>
<dbReference type="EMBL" id="CP010419">
    <property type="protein sequence ID" value="AJE23552.1"/>
    <property type="molecule type" value="Genomic_DNA"/>
</dbReference>
<proteinExistence type="predicted"/>
<organism evidence="1 2">
    <name type="scientific">Azotobacter chroococcum NCIMB 8003</name>
    <dbReference type="NCBI Taxonomy" id="1328314"/>
    <lineage>
        <taxon>Bacteria</taxon>
        <taxon>Pseudomonadati</taxon>
        <taxon>Pseudomonadota</taxon>
        <taxon>Gammaproteobacteria</taxon>
        <taxon>Pseudomonadales</taxon>
        <taxon>Pseudomonadaceae</taxon>
        <taxon>Azotobacter</taxon>
    </lineage>
</organism>
<keyword evidence="2" id="KW-1185">Reference proteome</keyword>
<sequence length="213" mass="24184">MNTNKQAGRMILENLQLFNQAVVLFEQELEPEIRAKFSEAIQTWANEHGWSSWVDATADIDNYSVAPPRWAFKDESGNDDANPWFEMGVVENSTNYYLAELFGVGSTSVTLWFCVNEKGLGFEGKKAWKKALQAVAEKYVEHLKPFGIVYDESYFHLPLKLDPSKLADAWSDDSYDELFEPLGAALDALEKAVTIFDEMLTEMRTSQHLALNI</sequence>
<evidence type="ECO:0000313" key="1">
    <source>
        <dbReference type="EMBL" id="AJE23552.1"/>
    </source>
</evidence>
<protein>
    <submittedName>
        <fullName evidence="1">Uncharacterized protein</fullName>
    </submittedName>
</protein>
<dbReference type="RefSeq" id="WP_144411639.1">
    <property type="nucleotide sequence ID" value="NZ_CP010419.1"/>
</dbReference>
<dbReference type="Proteomes" id="UP000068210">
    <property type="component" value="Plasmid pAcX50d"/>
</dbReference>
<name>A0A0C4WX59_9GAMM</name>
<dbReference type="HOGENOM" id="CLU_1292262_0_0_6"/>
<reference evidence="1 2" key="1">
    <citation type="journal article" date="2015" name="PLoS ONE">
        <title>Azotobacter Genomes: The Genome of Azotobacter chroococcum NCIMB 8003 (ATCC 4412).</title>
        <authorList>
            <person name="Robson R.L."/>
            <person name="Jones R."/>
            <person name="Robson R.M."/>
            <person name="Schwartz A."/>
            <person name="Richardson T.H."/>
        </authorList>
    </citation>
    <scope>NUCLEOTIDE SEQUENCE [LARGE SCALE GENOMIC DNA]</scope>
    <source>
        <strain evidence="1 2">NCIMB 8003</strain>
        <plasmid evidence="2">Plasmid pAcX50d</plasmid>
    </source>
</reference>
<gene>
    <name evidence="1" type="ORF">Achr_d160</name>
</gene>
<accession>A0A0C4WX59</accession>
<dbReference type="KEGG" id="acx:Achr_d160"/>